<protein>
    <submittedName>
        <fullName evidence="5">GAF domain-containing protein</fullName>
    </submittedName>
</protein>
<keyword evidence="1" id="KW-0805">Transcription regulation</keyword>
<sequence length="356" mass="39294">MKTERWIQKIMQACLTADTYTFRRRVLAELRNVLDFEVACFTTVDPRTLLSTGAVTDERIEKLHPRLFENEYEGADCNRYSELAHSSVKVAALSVATGGNLAQSVRGREILLPAGLGDELRAALVHQGECWGFLTLYRSAEQARFTQTEIALVSTLVPNFARTLREATTRMEADAAAVNTPEAGIAVISADFTLLSANDAARWWLAVLRRQEDIGQQYLPRPVRAVCSKVRGRSRIQKSSGQAKVCIPISQGGFLSIRASELTSPSTVQYAVVLERARPDEIVPLLAASYNLTSREKQLLGCILSGGSTKEIAAALSISTYTVQDHLKSIFSKTGVGSRRELIRLLITRYSLLDIM</sequence>
<dbReference type="InterPro" id="IPR029016">
    <property type="entry name" value="GAF-like_dom_sf"/>
</dbReference>
<dbReference type="InterPro" id="IPR000792">
    <property type="entry name" value="Tscrpt_reg_LuxR_C"/>
</dbReference>
<dbReference type="EMBL" id="FNPI01000006">
    <property type="protein sequence ID" value="SDZ09741.1"/>
    <property type="molecule type" value="Genomic_DNA"/>
</dbReference>
<dbReference type="PANTHER" id="PTHR44688:SF16">
    <property type="entry name" value="DNA-BINDING TRANSCRIPTIONAL ACTIVATOR DEVR_DOSR"/>
    <property type="match status" value="1"/>
</dbReference>
<dbReference type="Pfam" id="PF01590">
    <property type="entry name" value="GAF"/>
    <property type="match status" value="1"/>
</dbReference>
<keyword evidence="6" id="KW-1185">Reference proteome</keyword>
<evidence type="ECO:0000256" key="2">
    <source>
        <dbReference type="ARBA" id="ARBA00023125"/>
    </source>
</evidence>
<reference evidence="6" key="1">
    <citation type="submission" date="2016-10" db="EMBL/GenBank/DDBJ databases">
        <authorList>
            <person name="Varghese N."/>
            <person name="Submissions S."/>
        </authorList>
    </citation>
    <scope>NUCLEOTIDE SEQUENCE [LARGE SCALE GENOMIC DNA]</scope>
    <source>
        <strain evidence="6">SP</strain>
    </source>
</reference>
<dbReference type="SUPFAM" id="SSF46894">
    <property type="entry name" value="C-terminal effector domain of the bipartite response regulators"/>
    <property type="match status" value="1"/>
</dbReference>
<accession>A0A1H3Q9B3</accession>
<proteinExistence type="predicted"/>
<dbReference type="PRINTS" id="PR00038">
    <property type="entry name" value="HTHLUXR"/>
</dbReference>
<dbReference type="Gene3D" id="3.30.450.40">
    <property type="match status" value="1"/>
</dbReference>
<dbReference type="InterPro" id="IPR036388">
    <property type="entry name" value="WH-like_DNA-bd_sf"/>
</dbReference>
<keyword evidence="2" id="KW-0238">DNA-binding</keyword>
<dbReference type="SMART" id="SM00421">
    <property type="entry name" value="HTH_LUXR"/>
    <property type="match status" value="1"/>
</dbReference>
<dbReference type="Pfam" id="PF00196">
    <property type="entry name" value="GerE"/>
    <property type="match status" value="1"/>
</dbReference>
<evidence type="ECO:0000256" key="1">
    <source>
        <dbReference type="ARBA" id="ARBA00023015"/>
    </source>
</evidence>
<dbReference type="PROSITE" id="PS00622">
    <property type="entry name" value="HTH_LUXR_1"/>
    <property type="match status" value="1"/>
</dbReference>
<dbReference type="PANTHER" id="PTHR44688">
    <property type="entry name" value="DNA-BINDING TRANSCRIPTIONAL ACTIVATOR DEVR_DOSR"/>
    <property type="match status" value="1"/>
</dbReference>
<dbReference type="GO" id="GO:0003677">
    <property type="term" value="F:DNA binding"/>
    <property type="evidence" value="ECO:0007669"/>
    <property type="project" value="UniProtKB-KW"/>
</dbReference>
<dbReference type="Gene3D" id="1.10.10.10">
    <property type="entry name" value="Winged helix-like DNA-binding domain superfamily/Winged helix DNA-binding domain"/>
    <property type="match status" value="1"/>
</dbReference>
<name>A0A1H3Q9B3_9BACI</name>
<dbReference type="InterPro" id="IPR003018">
    <property type="entry name" value="GAF"/>
</dbReference>
<dbReference type="Proteomes" id="UP000198935">
    <property type="component" value="Unassembled WGS sequence"/>
</dbReference>
<evidence type="ECO:0000313" key="6">
    <source>
        <dbReference type="Proteomes" id="UP000198935"/>
    </source>
</evidence>
<dbReference type="OrthoDB" id="9815744at2"/>
<evidence type="ECO:0000256" key="3">
    <source>
        <dbReference type="ARBA" id="ARBA00023163"/>
    </source>
</evidence>
<dbReference type="AlphaFoldDB" id="A0A1H3Q9B3"/>
<gene>
    <name evidence="5" type="ORF">SAMN05421736_10664</name>
</gene>
<keyword evidence="3" id="KW-0804">Transcription</keyword>
<dbReference type="PROSITE" id="PS50043">
    <property type="entry name" value="HTH_LUXR_2"/>
    <property type="match status" value="1"/>
</dbReference>
<dbReference type="CDD" id="cd06170">
    <property type="entry name" value="LuxR_C_like"/>
    <property type="match status" value="1"/>
</dbReference>
<dbReference type="InterPro" id="IPR016032">
    <property type="entry name" value="Sig_transdc_resp-reg_C-effctor"/>
</dbReference>
<dbReference type="STRING" id="1503961.SAMN05421736_10664"/>
<dbReference type="GO" id="GO:0045892">
    <property type="term" value="P:negative regulation of DNA-templated transcription"/>
    <property type="evidence" value="ECO:0007669"/>
    <property type="project" value="UniProtKB-ARBA"/>
</dbReference>
<organism evidence="5 6">
    <name type="scientific">Evansella caseinilytica</name>
    <dbReference type="NCBI Taxonomy" id="1503961"/>
    <lineage>
        <taxon>Bacteria</taxon>
        <taxon>Bacillati</taxon>
        <taxon>Bacillota</taxon>
        <taxon>Bacilli</taxon>
        <taxon>Bacillales</taxon>
        <taxon>Bacillaceae</taxon>
        <taxon>Evansella</taxon>
    </lineage>
</organism>
<evidence type="ECO:0000259" key="4">
    <source>
        <dbReference type="PROSITE" id="PS50043"/>
    </source>
</evidence>
<evidence type="ECO:0000313" key="5">
    <source>
        <dbReference type="EMBL" id="SDZ09741.1"/>
    </source>
</evidence>
<feature type="domain" description="HTH luxR-type" evidence="4">
    <location>
        <begin position="285"/>
        <end position="350"/>
    </location>
</feature>
<dbReference type="SUPFAM" id="SSF55781">
    <property type="entry name" value="GAF domain-like"/>
    <property type="match status" value="1"/>
</dbReference>